<proteinExistence type="predicted"/>
<dbReference type="PANTHER" id="PTHR12069:SF0">
    <property type="entry name" value="DNA-DIRECTED RNA POLYMERASE III SUBUNIT RPC5"/>
    <property type="match status" value="1"/>
</dbReference>
<reference evidence="4 5" key="1">
    <citation type="submission" date="2025-04" db="UniProtKB">
        <authorList>
            <consortium name="RefSeq"/>
        </authorList>
    </citation>
    <scope>IDENTIFICATION</scope>
    <source>
        <tissue evidence="4 5">Sperm</tissue>
    </source>
</reference>
<dbReference type="InterPro" id="IPR045576">
    <property type="entry name" value="RPC5_C"/>
</dbReference>
<evidence type="ECO:0000256" key="1">
    <source>
        <dbReference type="SAM" id="MobiDB-lite"/>
    </source>
</evidence>
<keyword evidence="4 5" id="KW-0240">DNA-directed RNA polymerase</keyword>
<sequence length="703" mass="78596">MATATDDEDDPIVEEIDVYLAKGLADKLYLFQYPVRPAGMTYEGTPRLATRIKPKLHKVELELGINVTSPNYSRSKGEQIALNVDGAHGDDGSGSCTYSTKLMDKQLLCSSQTPGSASRYAIALYRRGELHVTPLQGVLQLRPSFSYLDKADSKHKDKDAAQDGDSSQEEAEDDVKQVTVRFARPESDRAKQRRMQSYEYMQQKQAEEPWFNLRHHGLKDGRADHERQYLLAQSGMMEACELMKTPKEYLSMLMPPVKEETFEVAVAPSNVMSMAQLRTLPLGDQVKTLMKNVRVLQFSQLMSLLSPGLDSVSVLRSVQQVALLVQGCWVVKSEVLYPKDSLSPHSGIPGELLCRGRDFVMWRFTQERMLLRKDVAGIIKLAPDDVREIFQQVAVSRIGLGWEFMQPRDDDFVRRHADVVQRQTMLWAGVQARLEKAYGLKKEDMLPKKPEAPPAGTVVTGEERLRLARSKIMEHKENLEQTYKQRNSQNPTRQTHNAVEESGGVRVKEERASDVEDAEPMDVDGSNGAPALANGEHGAPGESAAAAAGAETQRRELRAFVRARLAEHTVLSLRELRRLLDRHLAALAPGHVLGAGVSPLMLQEAALQSGGRQMHVQIPPQFLSDANNDKVFVNWNAGDAHEKPRQVLLEMFNENYRLKRPAIQSRLALAGGSEPDKPTLDKLLKECCVSRNGMWYLKGTTPS</sequence>
<dbReference type="RefSeq" id="XP_032826063.1">
    <property type="nucleotide sequence ID" value="XM_032970172.1"/>
</dbReference>
<feature type="compositionally biased region" description="Basic and acidic residues" evidence="1">
    <location>
        <begin position="150"/>
        <end position="161"/>
    </location>
</feature>
<evidence type="ECO:0000313" key="5">
    <source>
        <dbReference type="RefSeq" id="XP_032826061.1"/>
    </source>
</evidence>
<evidence type="ECO:0000313" key="7">
    <source>
        <dbReference type="RefSeq" id="XP_032826063.1"/>
    </source>
</evidence>
<dbReference type="KEGG" id="pmrn:116951497"/>
<feature type="domain" description="DNA-directed RNA polymerase III subunit RPC5 C-terminal" evidence="2">
    <location>
        <begin position="448"/>
        <end position="702"/>
    </location>
</feature>
<organism evidence="3 5">
    <name type="scientific">Petromyzon marinus</name>
    <name type="common">Sea lamprey</name>
    <dbReference type="NCBI Taxonomy" id="7757"/>
    <lineage>
        <taxon>Eukaryota</taxon>
        <taxon>Metazoa</taxon>
        <taxon>Chordata</taxon>
        <taxon>Craniata</taxon>
        <taxon>Vertebrata</taxon>
        <taxon>Cyclostomata</taxon>
        <taxon>Hyperoartia</taxon>
        <taxon>Petromyzontiformes</taxon>
        <taxon>Petromyzontidae</taxon>
        <taxon>Petromyzon</taxon>
    </lineage>
</organism>
<feature type="region of interest" description="Disordered" evidence="1">
    <location>
        <begin position="150"/>
        <end position="178"/>
    </location>
</feature>
<protein>
    <submittedName>
        <fullName evidence="4 5">DNA-directed RNA polymerase III subunit RPC5</fullName>
    </submittedName>
</protein>
<dbReference type="CTD" id="55718"/>
<dbReference type="RefSeq" id="XP_032826060.1">
    <property type="nucleotide sequence ID" value="XM_032970169.1"/>
</dbReference>
<dbReference type="RefSeq" id="XP_032826062.1">
    <property type="nucleotide sequence ID" value="XM_032970171.1"/>
</dbReference>
<evidence type="ECO:0000313" key="6">
    <source>
        <dbReference type="RefSeq" id="XP_032826062.1"/>
    </source>
</evidence>
<gene>
    <name evidence="4 5 6 7" type="primary">POLR3E</name>
</gene>
<dbReference type="PANTHER" id="PTHR12069">
    <property type="entry name" value="DNA-DIRECTED RNA POLYMERASES III 80 KDA POLYPEPTIDE RNA POLYMERASE III SUBUNIT 5"/>
    <property type="match status" value="1"/>
</dbReference>
<feature type="region of interest" description="Disordered" evidence="1">
    <location>
        <begin position="476"/>
        <end position="550"/>
    </location>
</feature>
<dbReference type="RefSeq" id="XP_032826061.1">
    <property type="nucleotide sequence ID" value="XM_032970170.1"/>
</dbReference>
<accession>A0AAJ7TXJ8</accession>
<dbReference type="InterPro" id="IPR006886">
    <property type="entry name" value="RNA_pol_III_Rpc5"/>
</dbReference>
<dbReference type="Pfam" id="PF04801">
    <property type="entry name" value="RPC5"/>
    <property type="match status" value="1"/>
</dbReference>
<name>A0AAJ7TXJ8_PETMA</name>
<dbReference type="Proteomes" id="UP001318040">
    <property type="component" value="Chromosome 43"/>
</dbReference>
<keyword evidence="4 5" id="KW-0804">Transcription</keyword>
<evidence type="ECO:0000313" key="3">
    <source>
        <dbReference type="Proteomes" id="UP001318040"/>
    </source>
</evidence>
<dbReference type="GO" id="GO:0005666">
    <property type="term" value="C:RNA polymerase III complex"/>
    <property type="evidence" value="ECO:0007669"/>
    <property type="project" value="TreeGrafter"/>
</dbReference>
<evidence type="ECO:0000313" key="4">
    <source>
        <dbReference type="RefSeq" id="XP_032826060.1"/>
    </source>
</evidence>
<dbReference type="GeneID" id="116951497"/>
<feature type="compositionally biased region" description="Low complexity" evidence="1">
    <location>
        <begin position="535"/>
        <end position="550"/>
    </location>
</feature>
<feature type="compositionally biased region" description="Polar residues" evidence="1">
    <location>
        <begin position="480"/>
        <end position="497"/>
    </location>
</feature>
<dbReference type="GO" id="GO:0042797">
    <property type="term" value="P:tRNA transcription by RNA polymerase III"/>
    <property type="evidence" value="ECO:0007669"/>
    <property type="project" value="TreeGrafter"/>
</dbReference>
<dbReference type="Pfam" id="PF19725">
    <property type="entry name" value="RPC5_C"/>
    <property type="match status" value="1"/>
</dbReference>
<evidence type="ECO:0000259" key="2">
    <source>
        <dbReference type="Pfam" id="PF19725"/>
    </source>
</evidence>
<dbReference type="AlphaFoldDB" id="A0AAJ7TXJ8"/>
<keyword evidence="3" id="KW-1185">Reference proteome</keyword>